<keyword evidence="1" id="KW-0677">Repeat</keyword>
<evidence type="ECO:0000313" key="4">
    <source>
        <dbReference type="Proteomes" id="UP000016605"/>
    </source>
</evidence>
<dbReference type="EMBL" id="AWVQ01000035">
    <property type="protein sequence ID" value="ERK73272.1"/>
    <property type="molecule type" value="Genomic_DNA"/>
</dbReference>
<sequence>MLLGAGGVAIVAALGMVAVTGADFTDRGQFNYRVTAEGSPPPTTPPATGNGVPSQNFSNRHSLARSKNVLYGWGGGVTTGTGAGSQSLLPVVMPSGTTFTEIAAGPSHNLAIDQNGDIWGWGNGLQGALGPAGNTAVSTPIKVTATSTKFRKVAAGGYVNLGNGSVNTGTSFAIDTNGNLWSWGSWNGGMSTAWTVLGDGSRASRSTPRQITTGIDFVDVAAGWEKNAAVTRDGYVYTWGSNHYASLALSDTYSTSAVPTPTRSPYLKNIVKVAFGGRTAYAIDGEGFAWVWGNKSPTLGASTLGGASATDCKWSSSSEQTTASAAVCVPARVPRGSNPPYTDISAGESNVYVLDAAGAVWSWGGNRFGNTGDGTLGTIANRDTLVPTKAIFPAGIKVEAVVAAYFGGVAVDTTGGVWTWGRVGMTGTNLLGDGRNTWGDQDGQLTPKKVK</sequence>
<reference evidence="3 4" key="1">
    <citation type="submission" date="2013-08" db="EMBL/GenBank/DDBJ databases">
        <authorList>
            <person name="Weinstock G."/>
            <person name="Sodergren E."/>
            <person name="Wylie T."/>
            <person name="Fulton L."/>
            <person name="Fulton R."/>
            <person name="Fronick C."/>
            <person name="O'Laughlin M."/>
            <person name="Godfrey J."/>
            <person name="Miner T."/>
            <person name="Herter B."/>
            <person name="Appelbaum E."/>
            <person name="Cordes M."/>
            <person name="Lek S."/>
            <person name="Wollam A."/>
            <person name="Pepin K.H."/>
            <person name="Palsikar V.B."/>
            <person name="Mitreva M."/>
            <person name="Wilson R.K."/>
        </authorList>
    </citation>
    <scope>NUCLEOTIDE SEQUENCE [LARGE SCALE GENOMIC DNA]</scope>
    <source>
        <strain evidence="3 4">ATCC 14665</strain>
    </source>
</reference>
<dbReference type="InterPro" id="IPR009091">
    <property type="entry name" value="RCC1/BLIP-II"/>
</dbReference>
<evidence type="ECO:0000256" key="1">
    <source>
        <dbReference type="ARBA" id="ARBA00022737"/>
    </source>
</evidence>
<dbReference type="Pfam" id="PF00415">
    <property type="entry name" value="RCC1"/>
    <property type="match status" value="1"/>
</dbReference>
<evidence type="ECO:0000256" key="2">
    <source>
        <dbReference type="SAM" id="MobiDB-lite"/>
    </source>
</evidence>
<dbReference type="Pfam" id="PF13540">
    <property type="entry name" value="RCC1_2"/>
    <property type="match status" value="1"/>
</dbReference>
<dbReference type="PANTHER" id="PTHR22870">
    <property type="entry name" value="REGULATOR OF CHROMOSOME CONDENSATION"/>
    <property type="match status" value="1"/>
</dbReference>
<dbReference type="HOGENOM" id="CLU_005210_8_0_11"/>
<comment type="caution">
    <text evidence="3">The sequence shown here is derived from an EMBL/GenBank/DDBJ whole genome shotgun (WGS) entry which is preliminary data.</text>
</comment>
<dbReference type="PRINTS" id="PR00633">
    <property type="entry name" value="RCCNDNSATION"/>
</dbReference>
<dbReference type="Proteomes" id="UP000016605">
    <property type="component" value="Unassembled WGS sequence"/>
</dbReference>
<dbReference type="PATRIC" id="fig|1358026.3.peg.325"/>
<protein>
    <recommendedName>
        <fullName evidence="5">Regulator of condensation</fullName>
    </recommendedName>
</protein>
<dbReference type="PANTHER" id="PTHR22870:SF466">
    <property type="entry name" value="ANKYRIN REPEAT-CONTAINING PROTEIN"/>
    <property type="match status" value="1"/>
</dbReference>
<name>U2TEZ6_LEIAQ</name>
<evidence type="ECO:0000313" key="3">
    <source>
        <dbReference type="EMBL" id="ERK73272.1"/>
    </source>
</evidence>
<dbReference type="InterPro" id="IPR051210">
    <property type="entry name" value="Ub_ligase/GEF_domain"/>
</dbReference>
<feature type="region of interest" description="Disordered" evidence="2">
    <location>
        <begin position="34"/>
        <end position="59"/>
    </location>
</feature>
<gene>
    <name evidence="3" type="ORF">N136_00366</name>
</gene>
<evidence type="ECO:0008006" key="5">
    <source>
        <dbReference type="Google" id="ProtNLM"/>
    </source>
</evidence>
<dbReference type="SUPFAM" id="SSF50985">
    <property type="entry name" value="RCC1/BLIP-II"/>
    <property type="match status" value="2"/>
</dbReference>
<dbReference type="Gene3D" id="2.130.10.30">
    <property type="entry name" value="Regulator of chromosome condensation 1/beta-lactamase-inhibitor protein II"/>
    <property type="match status" value="2"/>
</dbReference>
<organism evidence="3 4">
    <name type="scientific">Leifsonia aquatica ATCC 14665</name>
    <dbReference type="NCBI Taxonomy" id="1358026"/>
    <lineage>
        <taxon>Bacteria</taxon>
        <taxon>Bacillati</taxon>
        <taxon>Actinomycetota</taxon>
        <taxon>Actinomycetes</taxon>
        <taxon>Micrococcales</taxon>
        <taxon>Microbacteriaceae</taxon>
        <taxon>Leifsonia</taxon>
    </lineage>
</organism>
<accession>U2TEZ6</accession>
<dbReference type="AlphaFoldDB" id="U2TEZ6"/>
<feature type="region of interest" description="Disordered" evidence="2">
    <location>
        <begin position="432"/>
        <end position="451"/>
    </location>
</feature>
<proteinExistence type="predicted"/>
<dbReference type="InterPro" id="IPR000408">
    <property type="entry name" value="Reg_chr_condens"/>
</dbReference>
<dbReference type="PROSITE" id="PS50012">
    <property type="entry name" value="RCC1_3"/>
    <property type="match status" value="4"/>
</dbReference>